<dbReference type="Gene3D" id="1.25.40.10">
    <property type="entry name" value="Tetratricopeptide repeat domain"/>
    <property type="match status" value="4"/>
</dbReference>
<dbReference type="InterPro" id="IPR002885">
    <property type="entry name" value="PPR_rpt"/>
</dbReference>
<dbReference type="Pfam" id="PF00289">
    <property type="entry name" value="Biotin_carb_N"/>
    <property type="match status" value="1"/>
</dbReference>
<dbReference type="PANTHER" id="PTHR46128">
    <property type="entry name" value="MITOCHONDRIAL GROUP I INTRON SPLICING FACTOR CCM1"/>
    <property type="match status" value="1"/>
</dbReference>
<dbReference type="Pfam" id="PF08326">
    <property type="entry name" value="ACC_central"/>
    <property type="match status" value="1"/>
</dbReference>
<protein>
    <recommendedName>
        <fullName evidence="7">Biotin carboxylation domain-containing protein</fullName>
    </recommendedName>
</protein>
<dbReference type="InterPro" id="IPR016185">
    <property type="entry name" value="PreATP-grasp_dom_sf"/>
</dbReference>
<keyword evidence="2" id="KW-0436">Ligase</keyword>
<name>A0AAV0ZJG8_VICFA</name>
<feature type="repeat" description="PPR" evidence="6">
    <location>
        <begin position="445"/>
        <end position="479"/>
    </location>
</feature>
<feature type="repeat" description="PPR" evidence="6">
    <location>
        <begin position="515"/>
        <end position="549"/>
    </location>
</feature>
<evidence type="ECO:0000256" key="5">
    <source>
        <dbReference type="ARBA" id="ARBA00022840"/>
    </source>
</evidence>
<gene>
    <name evidence="8" type="ORF">VFH_II071520</name>
</gene>
<dbReference type="GO" id="GO:0006633">
    <property type="term" value="P:fatty acid biosynthetic process"/>
    <property type="evidence" value="ECO:0007669"/>
    <property type="project" value="InterPro"/>
</dbReference>
<feature type="repeat" description="PPR" evidence="6">
    <location>
        <begin position="164"/>
        <end position="198"/>
    </location>
</feature>
<comment type="similarity">
    <text evidence="1">Belongs to the PPR family. P subfamily.</text>
</comment>
<feature type="repeat" description="PPR" evidence="6">
    <location>
        <begin position="375"/>
        <end position="409"/>
    </location>
</feature>
<dbReference type="InterPro" id="IPR050872">
    <property type="entry name" value="PPR_P_subfamily"/>
</dbReference>
<dbReference type="PANTHER" id="PTHR46128:SF335">
    <property type="entry name" value="PENTACOTRIPEPTIDE-REPEAT REGION OF PRORP DOMAIN-CONTAINING PROTEIN"/>
    <property type="match status" value="1"/>
</dbReference>
<feature type="repeat" description="PPR" evidence="6">
    <location>
        <begin position="410"/>
        <end position="444"/>
    </location>
</feature>
<feature type="domain" description="Biotin carboxylation" evidence="7">
    <location>
        <begin position="549"/>
        <end position="981"/>
    </location>
</feature>
<evidence type="ECO:0000256" key="1">
    <source>
        <dbReference type="ARBA" id="ARBA00007626"/>
    </source>
</evidence>
<evidence type="ECO:0000313" key="9">
    <source>
        <dbReference type="Proteomes" id="UP001157006"/>
    </source>
</evidence>
<dbReference type="SUPFAM" id="SSF81901">
    <property type="entry name" value="HCP-like"/>
    <property type="match status" value="1"/>
</dbReference>
<feature type="repeat" description="PPR" evidence="6">
    <location>
        <begin position="305"/>
        <end position="339"/>
    </location>
</feature>
<evidence type="ECO:0000256" key="3">
    <source>
        <dbReference type="ARBA" id="ARBA00022737"/>
    </source>
</evidence>
<keyword evidence="4" id="KW-0547">Nucleotide-binding</keyword>
<dbReference type="EMBL" id="OX451737">
    <property type="protein sequence ID" value="CAI8597223.1"/>
    <property type="molecule type" value="Genomic_DNA"/>
</dbReference>
<evidence type="ECO:0000259" key="7">
    <source>
        <dbReference type="PROSITE" id="PS50979"/>
    </source>
</evidence>
<keyword evidence="9" id="KW-1185">Reference proteome</keyword>
<evidence type="ECO:0000256" key="4">
    <source>
        <dbReference type="ARBA" id="ARBA00022741"/>
    </source>
</evidence>
<keyword evidence="3" id="KW-0677">Repeat</keyword>
<dbReference type="InterPro" id="IPR013537">
    <property type="entry name" value="AcCoA_COase_cen"/>
</dbReference>
<feature type="repeat" description="PPR" evidence="6">
    <location>
        <begin position="270"/>
        <end position="304"/>
    </location>
</feature>
<evidence type="ECO:0000256" key="2">
    <source>
        <dbReference type="ARBA" id="ARBA00022598"/>
    </source>
</evidence>
<dbReference type="GO" id="GO:0003989">
    <property type="term" value="F:acetyl-CoA carboxylase activity"/>
    <property type="evidence" value="ECO:0007669"/>
    <property type="project" value="InterPro"/>
</dbReference>
<dbReference type="Pfam" id="PF21385">
    <property type="entry name" value="ACCA_BT"/>
    <property type="match status" value="1"/>
</dbReference>
<dbReference type="Gene3D" id="3.40.50.20">
    <property type="match status" value="1"/>
</dbReference>
<dbReference type="InterPro" id="IPR011990">
    <property type="entry name" value="TPR-like_helical_dom_sf"/>
</dbReference>
<dbReference type="InterPro" id="IPR011764">
    <property type="entry name" value="Biotin_carboxylation_dom"/>
</dbReference>
<dbReference type="AlphaFoldDB" id="A0AAV0ZJG8"/>
<dbReference type="InterPro" id="IPR005481">
    <property type="entry name" value="BC-like_N"/>
</dbReference>
<dbReference type="PROSITE" id="PS51375">
    <property type="entry name" value="PPR"/>
    <property type="match status" value="10"/>
</dbReference>
<dbReference type="Pfam" id="PF13041">
    <property type="entry name" value="PPR_2"/>
    <property type="match status" value="5"/>
</dbReference>
<dbReference type="Pfam" id="PF01535">
    <property type="entry name" value="PPR"/>
    <property type="match status" value="1"/>
</dbReference>
<dbReference type="Proteomes" id="UP001157006">
    <property type="component" value="Chromosome 2"/>
</dbReference>
<dbReference type="Pfam" id="PF12854">
    <property type="entry name" value="PPR_1"/>
    <property type="match status" value="1"/>
</dbReference>
<dbReference type="InterPro" id="IPR049074">
    <property type="entry name" value="ACCA_BT"/>
</dbReference>
<dbReference type="SUPFAM" id="SSF52440">
    <property type="entry name" value="PreATP-grasp domain"/>
    <property type="match status" value="1"/>
</dbReference>
<sequence>MYPFEMEKIIGAQDPILQPHSCLSFFHFLKTHHSNHSLKPDLKAHLILFSRLFKARKFATIKTILNSVVTDSQFRSPVSGIVDLLDEFEFHFVDKLCDMLFRVCSDNRLFPEAVRVFDYVEEKGFVIEERSCFVLLLALKRCGEIELCLRFFRRMVESNGIEIRVQSLTLVIDGLCKRGEVEKAKELMDEMVTKSIVKPTVFTYNTLLNAYVGRKDRSGVGEILRLMEKEPVVFSVATYSILIQWYSSSGDIGEVEKIFEEMRERKIEIDVYVYSSMISWNCRLVNMKRAFALFDEMAQRNVAPNAHTYGALIGGVCKAGQMEAAEILLEEMQSKGIDLNMIIFNTMIDGYCKRGMMDEALRLQTIMERKGFNADVFTFNILANGLCKLHRYDEAKCTLNSMVEKGVEPNVVTFTMFIEIYCKEGNLAEAERFFRDMEKKGEVPNIVTYNTLIDVYCKKEKVKLAHLTKSEMINKGLLPDVYTYTSLIHGECIVGRVDEALKIFDEMRSKGITGNVATYTSLISGLSKEGRADEAFKLYDEMIKMGLIPDDRVFSALVGSLHKPLTHAGLKQNEYEDLKVHITEAILLVAMATSEDMRINAEHIRIADQFVEVPGGTNNNNYANVQLILEIAEITHVDAVWPGWGHASENPELPDALKAKGIVTSYYTKLSKAPPETVKELEQAARRLAISVNYVGAATASDYRDNKIHTGWLDSRIAMRVRAERPPWYLSVVGGALYKATASSAALVSDYVGYLEKGQIPPKHISLVRSQVSLSIEGSKYTIDMIRGGPGSYKLKLNQSEIEAEIHTLRDGGLLMQLDGNSHVIYAEEEAAGTRLLIDGRTCLLQNDHDPSKLIGETPCKLLRYLVADDSHIDADTPYAEVEVKPCSLDVNTRKINIDAGQEETTVETILEELAQEIHSSVGVRMHRLGVFVWEVKLWITACGQANGAWRVIVNNVTGHTSTVHGKHVKDEEKWRLPKLL</sequence>
<evidence type="ECO:0000256" key="6">
    <source>
        <dbReference type="PROSITE-ProRule" id="PRU00708"/>
    </source>
</evidence>
<accession>A0AAV0ZJG8</accession>
<reference evidence="8 9" key="1">
    <citation type="submission" date="2023-01" db="EMBL/GenBank/DDBJ databases">
        <authorList>
            <person name="Kreplak J."/>
        </authorList>
    </citation>
    <scope>NUCLEOTIDE SEQUENCE [LARGE SCALE GENOMIC DNA]</scope>
</reference>
<dbReference type="NCBIfam" id="TIGR00756">
    <property type="entry name" value="PPR"/>
    <property type="match status" value="9"/>
</dbReference>
<keyword evidence="5" id="KW-0067">ATP-binding</keyword>
<feature type="repeat" description="PPR" evidence="6">
    <location>
        <begin position="480"/>
        <end position="514"/>
    </location>
</feature>
<evidence type="ECO:0000313" key="8">
    <source>
        <dbReference type="EMBL" id="CAI8597223.1"/>
    </source>
</evidence>
<feature type="repeat" description="PPR" evidence="6">
    <location>
        <begin position="340"/>
        <end position="374"/>
    </location>
</feature>
<dbReference type="GO" id="GO:0005524">
    <property type="term" value="F:ATP binding"/>
    <property type="evidence" value="ECO:0007669"/>
    <property type="project" value="UniProtKB-KW"/>
</dbReference>
<organism evidence="8 9">
    <name type="scientific">Vicia faba</name>
    <name type="common">Broad bean</name>
    <name type="synonym">Faba vulgaris</name>
    <dbReference type="NCBI Taxonomy" id="3906"/>
    <lineage>
        <taxon>Eukaryota</taxon>
        <taxon>Viridiplantae</taxon>
        <taxon>Streptophyta</taxon>
        <taxon>Embryophyta</taxon>
        <taxon>Tracheophyta</taxon>
        <taxon>Spermatophyta</taxon>
        <taxon>Magnoliopsida</taxon>
        <taxon>eudicotyledons</taxon>
        <taxon>Gunneridae</taxon>
        <taxon>Pentapetalae</taxon>
        <taxon>rosids</taxon>
        <taxon>fabids</taxon>
        <taxon>Fabales</taxon>
        <taxon>Fabaceae</taxon>
        <taxon>Papilionoideae</taxon>
        <taxon>50 kb inversion clade</taxon>
        <taxon>NPAAA clade</taxon>
        <taxon>Hologalegina</taxon>
        <taxon>IRL clade</taxon>
        <taxon>Fabeae</taxon>
        <taxon>Vicia</taxon>
    </lineage>
</organism>
<proteinExistence type="inferred from homology"/>
<dbReference type="PROSITE" id="PS50979">
    <property type="entry name" value="BC"/>
    <property type="match status" value="1"/>
</dbReference>
<feature type="repeat" description="PPR" evidence="6">
    <location>
        <begin position="235"/>
        <end position="269"/>
    </location>
</feature>